<sequence length="73" mass="8425">MVLQWSRDSDSLKGWYHHRAGCVTGVIWDSVEGSQLLVILAVLWGQLIQGYNWVKHMAVSLSWEINRSQSLRQ</sequence>
<dbReference type="Proteomes" id="UP000823775">
    <property type="component" value="Unassembled WGS sequence"/>
</dbReference>
<accession>A0ABS8SHG4</accession>
<reference evidence="1 2" key="1">
    <citation type="journal article" date="2021" name="BMC Genomics">
        <title>Datura genome reveals duplications of psychoactive alkaloid biosynthetic genes and high mutation rate following tissue culture.</title>
        <authorList>
            <person name="Rajewski A."/>
            <person name="Carter-House D."/>
            <person name="Stajich J."/>
            <person name="Litt A."/>
        </authorList>
    </citation>
    <scope>NUCLEOTIDE SEQUENCE [LARGE SCALE GENOMIC DNA]</scope>
    <source>
        <strain evidence="1">AR-01</strain>
    </source>
</reference>
<gene>
    <name evidence="1" type="ORF">HAX54_038006</name>
</gene>
<evidence type="ECO:0000313" key="1">
    <source>
        <dbReference type="EMBL" id="MCD7458360.1"/>
    </source>
</evidence>
<keyword evidence="2" id="KW-1185">Reference proteome</keyword>
<dbReference type="EMBL" id="JACEIK010000516">
    <property type="protein sequence ID" value="MCD7458360.1"/>
    <property type="molecule type" value="Genomic_DNA"/>
</dbReference>
<protein>
    <submittedName>
        <fullName evidence="1">Uncharacterized protein</fullName>
    </submittedName>
</protein>
<comment type="caution">
    <text evidence="1">The sequence shown here is derived from an EMBL/GenBank/DDBJ whole genome shotgun (WGS) entry which is preliminary data.</text>
</comment>
<proteinExistence type="predicted"/>
<feature type="non-terminal residue" evidence="1">
    <location>
        <position position="73"/>
    </location>
</feature>
<evidence type="ECO:0000313" key="2">
    <source>
        <dbReference type="Proteomes" id="UP000823775"/>
    </source>
</evidence>
<organism evidence="1 2">
    <name type="scientific">Datura stramonium</name>
    <name type="common">Jimsonweed</name>
    <name type="synonym">Common thornapple</name>
    <dbReference type="NCBI Taxonomy" id="4076"/>
    <lineage>
        <taxon>Eukaryota</taxon>
        <taxon>Viridiplantae</taxon>
        <taxon>Streptophyta</taxon>
        <taxon>Embryophyta</taxon>
        <taxon>Tracheophyta</taxon>
        <taxon>Spermatophyta</taxon>
        <taxon>Magnoliopsida</taxon>
        <taxon>eudicotyledons</taxon>
        <taxon>Gunneridae</taxon>
        <taxon>Pentapetalae</taxon>
        <taxon>asterids</taxon>
        <taxon>lamiids</taxon>
        <taxon>Solanales</taxon>
        <taxon>Solanaceae</taxon>
        <taxon>Solanoideae</taxon>
        <taxon>Datureae</taxon>
        <taxon>Datura</taxon>
    </lineage>
</organism>
<name>A0ABS8SHG4_DATST</name>